<accession>A0A1M5M3R7</accession>
<dbReference type="Pfam" id="PF00106">
    <property type="entry name" value="adh_short"/>
    <property type="match status" value="1"/>
</dbReference>
<reference evidence="4 5" key="1">
    <citation type="submission" date="2016-11" db="EMBL/GenBank/DDBJ databases">
        <authorList>
            <person name="Jaros S."/>
            <person name="Januszkiewicz K."/>
            <person name="Wedrychowicz H."/>
        </authorList>
    </citation>
    <scope>NUCLEOTIDE SEQUENCE [LARGE SCALE GENOMIC DNA]</scope>
    <source>
        <strain evidence="4 5">GAS242</strain>
    </source>
</reference>
<keyword evidence="2" id="KW-0521">NADP</keyword>
<evidence type="ECO:0000313" key="5">
    <source>
        <dbReference type="Proteomes" id="UP000190675"/>
    </source>
</evidence>
<dbReference type="SUPFAM" id="SSF51735">
    <property type="entry name" value="NAD(P)-binding Rossmann-fold domains"/>
    <property type="match status" value="1"/>
</dbReference>
<evidence type="ECO:0000313" key="4">
    <source>
        <dbReference type="EMBL" id="SHG71947.1"/>
    </source>
</evidence>
<evidence type="ECO:0000256" key="1">
    <source>
        <dbReference type="ARBA" id="ARBA00006484"/>
    </source>
</evidence>
<dbReference type="EMBL" id="LT670818">
    <property type="protein sequence ID" value="SHG71947.1"/>
    <property type="molecule type" value="Genomic_DNA"/>
</dbReference>
<sequence length="290" mass="31240">MNKIALITGATRNLGFSLAEGLAQRLDPTDTVYLTGRDPARVTESVHRLSKVRAEVCGEPMDVAMPDAVERLADLLAARHGGVDIVFSNHYARVQPDDDPRVVIDHYVEANNLGTTNVLRSFAPMLRDGGRLLVVASRAGSLRALAPALHPRFENLQSLDDVDRAVCGWRDAVRSGRAPGQAWPAWINIPSKIGQVAAVRVLAGQRRIDDLRRGILIASISPGLIDTGASRAWLDLTGAPQPDEVAGPLLDLALDPSPHEAFYGELVHVGREEPGPFASAVRSGSIVPWK</sequence>
<dbReference type="GO" id="GO:0016491">
    <property type="term" value="F:oxidoreductase activity"/>
    <property type="evidence" value="ECO:0007669"/>
    <property type="project" value="UniProtKB-KW"/>
</dbReference>
<protein>
    <submittedName>
        <fullName evidence="4">Short chain dehydrogenase</fullName>
    </submittedName>
</protein>
<organism evidence="4 5">
    <name type="scientific">Bradyrhizobium erythrophlei</name>
    <dbReference type="NCBI Taxonomy" id="1437360"/>
    <lineage>
        <taxon>Bacteria</taxon>
        <taxon>Pseudomonadati</taxon>
        <taxon>Pseudomonadota</taxon>
        <taxon>Alphaproteobacteria</taxon>
        <taxon>Hyphomicrobiales</taxon>
        <taxon>Nitrobacteraceae</taxon>
        <taxon>Bradyrhizobium</taxon>
    </lineage>
</organism>
<dbReference type="AlphaFoldDB" id="A0A1M5M3R7"/>
<proteinExistence type="inferred from homology"/>
<comment type="similarity">
    <text evidence="1">Belongs to the short-chain dehydrogenases/reductases (SDR) family.</text>
</comment>
<dbReference type="PANTHER" id="PTHR43963:SF6">
    <property type="entry name" value="CHAIN DEHYDROGENASE FAMILY PROTEIN, PUTATIVE (AFU_ORTHOLOGUE AFUA_3G15350)-RELATED"/>
    <property type="match status" value="1"/>
</dbReference>
<dbReference type="Gene3D" id="3.40.50.720">
    <property type="entry name" value="NAD(P)-binding Rossmann-like Domain"/>
    <property type="match status" value="1"/>
</dbReference>
<dbReference type="PRINTS" id="PR00081">
    <property type="entry name" value="GDHRDH"/>
</dbReference>
<dbReference type="Proteomes" id="UP000190675">
    <property type="component" value="Chromosome I"/>
</dbReference>
<dbReference type="InterPro" id="IPR036291">
    <property type="entry name" value="NAD(P)-bd_dom_sf"/>
</dbReference>
<name>A0A1M5M3R7_9BRAD</name>
<evidence type="ECO:0000256" key="3">
    <source>
        <dbReference type="ARBA" id="ARBA00023002"/>
    </source>
</evidence>
<dbReference type="RefSeq" id="WP_079567292.1">
    <property type="nucleotide sequence ID" value="NZ_LT670818.1"/>
</dbReference>
<dbReference type="OrthoDB" id="9790785at2"/>
<gene>
    <name evidence="4" type="ORF">SAMN05444169_3810</name>
</gene>
<keyword evidence="3" id="KW-0560">Oxidoreductase</keyword>
<evidence type="ECO:0000256" key="2">
    <source>
        <dbReference type="ARBA" id="ARBA00022857"/>
    </source>
</evidence>
<dbReference type="InterPro" id="IPR002347">
    <property type="entry name" value="SDR_fam"/>
</dbReference>
<dbReference type="PANTHER" id="PTHR43963">
    <property type="entry name" value="CARBONYL REDUCTASE 1-RELATED"/>
    <property type="match status" value="1"/>
</dbReference>